<sequence length="180" mass="19247">MSDTTTAPAAHDAGHGGDGHGHHEDHSKHYIKIWGILLVLLVASVIGPFIGEATHMQIITLLTAFGIAFVKAYLVIKHFMHLTVEKKYIGFLMLTMLAFMLVFVGGVSPDVMKHAGQRWTNDAAAAVVEKGLEEEKAGGGHGHDAHPVEENKKPADVAPPAQNPGKDDPADVKVPEPATK</sequence>
<evidence type="ECO:0000256" key="1">
    <source>
        <dbReference type="ARBA" id="ARBA00004651"/>
    </source>
</evidence>
<feature type="compositionally biased region" description="Basic and acidic residues" evidence="6">
    <location>
        <begin position="12"/>
        <end position="23"/>
    </location>
</feature>
<keyword evidence="2" id="KW-1003">Cell membrane</keyword>
<keyword evidence="3 7" id="KW-0812">Transmembrane</keyword>
<dbReference type="NCBIfam" id="TIGR02229">
    <property type="entry name" value="caa3_sub_IV"/>
    <property type="match status" value="1"/>
</dbReference>
<feature type="region of interest" description="Disordered" evidence="6">
    <location>
        <begin position="1"/>
        <end position="23"/>
    </location>
</feature>
<organism evidence="8 9">
    <name type="scientific">Archangium gephyra</name>
    <dbReference type="NCBI Taxonomy" id="48"/>
    <lineage>
        <taxon>Bacteria</taxon>
        <taxon>Pseudomonadati</taxon>
        <taxon>Myxococcota</taxon>
        <taxon>Myxococcia</taxon>
        <taxon>Myxococcales</taxon>
        <taxon>Cystobacterineae</taxon>
        <taxon>Archangiaceae</taxon>
        <taxon>Archangium</taxon>
    </lineage>
</organism>
<dbReference type="GO" id="GO:0005886">
    <property type="term" value="C:plasma membrane"/>
    <property type="evidence" value="ECO:0007669"/>
    <property type="project" value="UniProtKB-SubCell"/>
</dbReference>
<dbReference type="Pfam" id="PF03626">
    <property type="entry name" value="COX4_pro"/>
    <property type="match status" value="1"/>
</dbReference>
<dbReference type="EMBL" id="QFQP01000010">
    <property type="protein sequence ID" value="PZR13218.1"/>
    <property type="molecule type" value="Genomic_DNA"/>
</dbReference>
<evidence type="ECO:0000256" key="3">
    <source>
        <dbReference type="ARBA" id="ARBA00022692"/>
    </source>
</evidence>
<evidence type="ECO:0000313" key="8">
    <source>
        <dbReference type="EMBL" id="PZR13218.1"/>
    </source>
</evidence>
<comment type="subcellular location">
    <subcellularLocation>
        <location evidence="1">Cell membrane</location>
        <topology evidence="1">Multi-pass membrane protein</topology>
    </subcellularLocation>
</comment>
<keyword evidence="5 7" id="KW-0472">Membrane</keyword>
<feature type="transmembrane region" description="Helical" evidence="7">
    <location>
        <begin position="56"/>
        <end position="76"/>
    </location>
</feature>
<evidence type="ECO:0000313" key="9">
    <source>
        <dbReference type="Proteomes" id="UP000249061"/>
    </source>
</evidence>
<dbReference type="Proteomes" id="UP000249061">
    <property type="component" value="Unassembled WGS sequence"/>
</dbReference>
<comment type="caution">
    <text evidence="8">The sequence shown here is derived from an EMBL/GenBank/DDBJ whole genome shotgun (WGS) entry which is preliminary data.</text>
</comment>
<reference evidence="8 9" key="1">
    <citation type="submission" date="2017-08" db="EMBL/GenBank/DDBJ databases">
        <title>Infants hospitalized years apart are colonized by the same room-sourced microbial strains.</title>
        <authorList>
            <person name="Brooks B."/>
            <person name="Olm M.R."/>
            <person name="Firek B.A."/>
            <person name="Baker R."/>
            <person name="Thomas B.C."/>
            <person name="Morowitz M.J."/>
            <person name="Banfield J.F."/>
        </authorList>
    </citation>
    <scope>NUCLEOTIDE SEQUENCE [LARGE SCALE GENOMIC DNA]</scope>
    <source>
        <strain evidence="8">S2_003_000_R2_14</strain>
    </source>
</reference>
<evidence type="ECO:0000256" key="5">
    <source>
        <dbReference type="ARBA" id="ARBA00023136"/>
    </source>
</evidence>
<feature type="compositionally biased region" description="Basic and acidic residues" evidence="6">
    <location>
        <begin position="134"/>
        <end position="155"/>
    </location>
</feature>
<evidence type="ECO:0008006" key="10">
    <source>
        <dbReference type="Google" id="ProtNLM"/>
    </source>
</evidence>
<feature type="region of interest" description="Disordered" evidence="6">
    <location>
        <begin position="134"/>
        <end position="180"/>
    </location>
</feature>
<dbReference type="InterPro" id="IPR005171">
    <property type="entry name" value="Cyt_c_oxidase_su4_prok"/>
</dbReference>
<feature type="compositionally biased region" description="Basic and acidic residues" evidence="6">
    <location>
        <begin position="165"/>
        <end position="180"/>
    </location>
</feature>
<dbReference type="AlphaFoldDB" id="A0A2W5UVH7"/>
<evidence type="ECO:0000256" key="4">
    <source>
        <dbReference type="ARBA" id="ARBA00022989"/>
    </source>
</evidence>
<keyword evidence="4 7" id="KW-1133">Transmembrane helix</keyword>
<name>A0A2W5UVH7_9BACT</name>
<evidence type="ECO:0000256" key="6">
    <source>
        <dbReference type="SAM" id="MobiDB-lite"/>
    </source>
</evidence>
<feature type="transmembrane region" description="Helical" evidence="7">
    <location>
        <begin position="88"/>
        <end position="108"/>
    </location>
</feature>
<feature type="transmembrane region" description="Helical" evidence="7">
    <location>
        <begin position="30"/>
        <end position="50"/>
    </location>
</feature>
<protein>
    <recommendedName>
        <fullName evidence="10">Caa(3)-type oxidase subunit IV</fullName>
    </recommendedName>
</protein>
<evidence type="ECO:0000256" key="7">
    <source>
        <dbReference type="SAM" id="Phobius"/>
    </source>
</evidence>
<dbReference type="InterPro" id="IPR011743">
    <property type="entry name" value="Caa3_sub_IV"/>
</dbReference>
<proteinExistence type="predicted"/>
<evidence type="ECO:0000256" key="2">
    <source>
        <dbReference type="ARBA" id="ARBA00022475"/>
    </source>
</evidence>
<gene>
    <name evidence="8" type="ORF">DI536_13095</name>
</gene>
<accession>A0A2W5UVH7</accession>